<gene>
    <name evidence="1" type="ORF">PDIGIT_LOCUS1858</name>
</gene>
<comment type="caution">
    <text evidence="1">The sequence shown here is derived from an EMBL/GenBank/DDBJ whole genome shotgun (WGS) entry which is preliminary data.</text>
</comment>
<protein>
    <submittedName>
        <fullName evidence="1">Uncharacterized protein</fullName>
    </submittedName>
</protein>
<organism evidence="1 2">
    <name type="scientific">Periconia digitata</name>
    <dbReference type="NCBI Taxonomy" id="1303443"/>
    <lineage>
        <taxon>Eukaryota</taxon>
        <taxon>Fungi</taxon>
        <taxon>Dikarya</taxon>
        <taxon>Ascomycota</taxon>
        <taxon>Pezizomycotina</taxon>
        <taxon>Dothideomycetes</taxon>
        <taxon>Pleosporomycetidae</taxon>
        <taxon>Pleosporales</taxon>
        <taxon>Massarineae</taxon>
        <taxon>Periconiaceae</taxon>
        <taxon>Periconia</taxon>
    </lineage>
</organism>
<dbReference type="EMBL" id="CAOQHR010000001">
    <property type="protein sequence ID" value="CAI6274471.1"/>
    <property type="molecule type" value="Genomic_DNA"/>
</dbReference>
<accession>A0A9W4XHL3</accession>
<reference evidence="1" key="1">
    <citation type="submission" date="2023-01" db="EMBL/GenBank/DDBJ databases">
        <authorList>
            <person name="Van Ghelder C."/>
            <person name="Rancurel C."/>
        </authorList>
    </citation>
    <scope>NUCLEOTIDE SEQUENCE</scope>
    <source>
        <strain evidence="1">CNCM I-4278</strain>
    </source>
</reference>
<keyword evidence="2" id="KW-1185">Reference proteome</keyword>
<evidence type="ECO:0000313" key="1">
    <source>
        <dbReference type="EMBL" id="CAI6274471.1"/>
    </source>
</evidence>
<name>A0A9W4XHL3_9PLEO</name>
<dbReference type="AlphaFoldDB" id="A0A9W4XHL3"/>
<proteinExistence type="predicted"/>
<evidence type="ECO:0000313" key="2">
    <source>
        <dbReference type="Proteomes" id="UP001152607"/>
    </source>
</evidence>
<sequence length="82" mass="9265">MHIEYAHTIYPGAWTFIQKAWQVTIRVSAYCQSLGSMQRGPFPGLPDHPDFHVSPALLSSQPNDSKNHYRLHSALFALSRDA</sequence>
<dbReference type="Proteomes" id="UP001152607">
    <property type="component" value="Unassembled WGS sequence"/>
</dbReference>